<dbReference type="InterPro" id="IPR038296">
    <property type="entry name" value="ParD_sf"/>
</dbReference>
<evidence type="ECO:0008006" key="3">
    <source>
        <dbReference type="Google" id="ProtNLM"/>
    </source>
</evidence>
<protein>
    <recommendedName>
        <fullName evidence="3">Type II toxin-antitoxin system ParD family antitoxin</fullName>
    </recommendedName>
</protein>
<dbReference type="Gene3D" id="6.10.10.120">
    <property type="entry name" value="Antitoxin ParD1-like"/>
    <property type="match status" value="1"/>
</dbReference>
<organism evidence="1 2">
    <name type="scientific">Rhodovulum sulfidophilum</name>
    <name type="common">Rhodobacter sulfidophilus</name>
    <dbReference type="NCBI Taxonomy" id="35806"/>
    <lineage>
        <taxon>Bacteria</taxon>
        <taxon>Pseudomonadati</taxon>
        <taxon>Pseudomonadota</taxon>
        <taxon>Alphaproteobacteria</taxon>
        <taxon>Rhodobacterales</taxon>
        <taxon>Paracoccaceae</taxon>
        <taxon>Rhodovulum</taxon>
    </lineage>
</organism>
<accession>A0A2W5N4I4</accession>
<comment type="caution">
    <text evidence="1">The sequence shown here is derived from an EMBL/GenBank/DDBJ whole genome shotgun (WGS) entry which is preliminary data.</text>
</comment>
<dbReference type="EMBL" id="QFPW01000012">
    <property type="protein sequence ID" value="PZQ48372.1"/>
    <property type="molecule type" value="Genomic_DNA"/>
</dbReference>
<name>A0A2W5N4I4_RHOSU</name>
<dbReference type="Proteomes" id="UP000249185">
    <property type="component" value="Unassembled WGS sequence"/>
</dbReference>
<sequence length="99" mass="10528">MFHTPREGVAPLTVRTTLSFTERHHGFLQGKVEDGVFASTSAAVAAAVEMLIAEDLARETALAALAEEIRARAATPPAAYLPLEETLAEVRRGLGGAER</sequence>
<evidence type="ECO:0000313" key="2">
    <source>
        <dbReference type="Proteomes" id="UP000249185"/>
    </source>
</evidence>
<dbReference type="AlphaFoldDB" id="A0A2W5N4I4"/>
<gene>
    <name evidence="1" type="ORF">DI556_14600</name>
</gene>
<reference evidence="1 2" key="1">
    <citation type="submission" date="2017-08" db="EMBL/GenBank/DDBJ databases">
        <title>Infants hospitalized years apart are colonized by the same room-sourced microbial strains.</title>
        <authorList>
            <person name="Brooks B."/>
            <person name="Olm M.R."/>
            <person name="Firek B.A."/>
            <person name="Baker R."/>
            <person name="Thomas B.C."/>
            <person name="Morowitz M.J."/>
            <person name="Banfield J.F."/>
        </authorList>
    </citation>
    <scope>NUCLEOTIDE SEQUENCE [LARGE SCALE GENOMIC DNA]</scope>
    <source>
        <strain evidence="1">S2_005_002_R2_34</strain>
    </source>
</reference>
<proteinExistence type="predicted"/>
<evidence type="ECO:0000313" key="1">
    <source>
        <dbReference type="EMBL" id="PZQ48372.1"/>
    </source>
</evidence>